<dbReference type="AlphaFoldDB" id="A0A848KJR9"/>
<reference evidence="2 3" key="2">
    <citation type="submission" date="2020-06" db="EMBL/GenBank/DDBJ databases">
        <title>Antribacter stalactiti gen. nov., sp. nov., a new member of the family Nacardiaceae isolated from a cave.</title>
        <authorList>
            <person name="Kim I.S."/>
        </authorList>
    </citation>
    <scope>NUCLEOTIDE SEQUENCE [LARGE SCALE GENOMIC DNA]</scope>
    <source>
        <strain evidence="2 3">YC2-7</strain>
    </source>
</reference>
<sequence>MRKTQRITTCLLAGTAAAALLLTGCTSDAKSDGKGEVTVVGTGEVQGTPDVMNASVGIEATAKDVSGAVSAMNDRANAMIDALGAAGVAKEDIKTSELSIQPEYSTPGQAGGTSTISGYRATNTVRIVVRDLSKASEILDKAVKAGGDNARLGSISFDIKDDTELLKQARERAFNDAKSRAEQYAQLSGESLGSVITISEVGGNTPSPSPLLQEKSAAADFAVEPGQQTVSFQVTVKWSLN</sequence>
<dbReference type="Gene3D" id="3.30.70.2970">
    <property type="entry name" value="Protein of unknown function (DUF541), domain 2"/>
    <property type="match status" value="1"/>
</dbReference>
<comment type="caution">
    <text evidence="2">The sequence shown here is derived from an EMBL/GenBank/DDBJ whole genome shotgun (WGS) entry which is preliminary data.</text>
</comment>
<evidence type="ECO:0000313" key="3">
    <source>
        <dbReference type="Proteomes" id="UP000535543"/>
    </source>
</evidence>
<evidence type="ECO:0000256" key="1">
    <source>
        <dbReference type="SAM" id="SignalP"/>
    </source>
</evidence>
<dbReference type="InterPro" id="IPR052022">
    <property type="entry name" value="26kDa_periplasmic_antigen"/>
</dbReference>
<dbReference type="Pfam" id="PF04402">
    <property type="entry name" value="SIMPL"/>
    <property type="match status" value="1"/>
</dbReference>
<dbReference type="RefSeq" id="WP_169591696.1">
    <property type="nucleotide sequence ID" value="NZ_VCQU01000009.1"/>
</dbReference>
<dbReference type="Gene3D" id="3.30.110.170">
    <property type="entry name" value="Protein of unknown function (DUF541), domain 1"/>
    <property type="match status" value="1"/>
</dbReference>
<evidence type="ECO:0000313" key="2">
    <source>
        <dbReference type="EMBL" id="NMN98076.1"/>
    </source>
</evidence>
<dbReference type="EMBL" id="VCQU01000009">
    <property type="protein sequence ID" value="NMN98076.1"/>
    <property type="molecule type" value="Genomic_DNA"/>
</dbReference>
<reference evidence="2 3" key="1">
    <citation type="submission" date="2019-05" db="EMBL/GenBank/DDBJ databases">
        <authorList>
            <person name="Lee S.D."/>
        </authorList>
    </citation>
    <scope>NUCLEOTIDE SEQUENCE [LARGE SCALE GENOMIC DNA]</scope>
    <source>
        <strain evidence="2 3">YC2-7</strain>
    </source>
</reference>
<proteinExistence type="predicted"/>
<name>A0A848KJR9_9NOCA</name>
<keyword evidence="3" id="KW-1185">Reference proteome</keyword>
<feature type="chain" id="PRO_5032421060" evidence="1">
    <location>
        <begin position="30"/>
        <end position="241"/>
    </location>
</feature>
<protein>
    <submittedName>
        <fullName evidence="2">DUF541 domain-containing protein</fullName>
    </submittedName>
</protein>
<accession>A0A848KJR9</accession>
<dbReference type="PANTHER" id="PTHR34387">
    <property type="entry name" value="SLR1258 PROTEIN"/>
    <property type="match status" value="1"/>
</dbReference>
<dbReference type="PROSITE" id="PS51257">
    <property type="entry name" value="PROKAR_LIPOPROTEIN"/>
    <property type="match status" value="1"/>
</dbReference>
<dbReference type="GO" id="GO:0006974">
    <property type="term" value="P:DNA damage response"/>
    <property type="evidence" value="ECO:0007669"/>
    <property type="project" value="TreeGrafter"/>
</dbReference>
<feature type="signal peptide" evidence="1">
    <location>
        <begin position="1"/>
        <end position="29"/>
    </location>
</feature>
<dbReference type="PANTHER" id="PTHR34387:SF1">
    <property type="entry name" value="PERIPLASMIC IMMUNOGENIC PROTEIN"/>
    <property type="match status" value="1"/>
</dbReference>
<dbReference type="Proteomes" id="UP000535543">
    <property type="component" value="Unassembled WGS sequence"/>
</dbReference>
<gene>
    <name evidence="2" type="ORF">FGL95_23840</name>
</gene>
<organism evidence="2 3">
    <name type="scientific">Antrihabitans stalactiti</name>
    <dbReference type="NCBI Taxonomy" id="2584121"/>
    <lineage>
        <taxon>Bacteria</taxon>
        <taxon>Bacillati</taxon>
        <taxon>Actinomycetota</taxon>
        <taxon>Actinomycetes</taxon>
        <taxon>Mycobacteriales</taxon>
        <taxon>Nocardiaceae</taxon>
        <taxon>Antrihabitans</taxon>
    </lineage>
</organism>
<keyword evidence="1" id="KW-0732">Signal</keyword>
<dbReference type="InterPro" id="IPR007497">
    <property type="entry name" value="SIMPL/DUF541"/>
</dbReference>